<dbReference type="STRING" id="1332188.L336_0526"/>
<dbReference type="Proteomes" id="UP000013893">
    <property type="component" value="Chromosome"/>
</dbReference>
<dbReference type="RefSeq" id="WP_015641680.1">
    <property type="nucleotide sequence ID" value="NC_021219.1"/>
</dbReference>
<dbReference type="AlphaFoldDB" id="R4PVI3"/>
<keyword evidence="3" id="KW-1185">Reference proteome</keyword>
<organism evidence="2 3">
    <name type="scientific">Candidatus Saccharimonas aalborgensis</name>
    <dbReference type="NCBI Taxonomy" id="1332188"/>
    <lineage>
        <taxon>Bacteria</taxon>
        <taxon>Candidatus Saccharimonadota</taxon>
        <taxon>Candidatus Saccharimonadia</taxon>
        <taxon>Candidatus Saccharimonadales</taxon>
        <taxon>Candidatus Saccharimonadaceae</taxon>
        <taxon>Candidatus Saccharimonas</taxon>
    </lineage>
</organism>
<sequence length="213" mass="23613">METQRFLTVRTIIATSVVLLLGVCIIFLVPLITRAGKQAIGVYVAPKDSTVMVDGLKTSDKTLYLTPGTHRVTVTKDGFSQSVQLYEVKEGKSSDEQVITAMLEPKSDDAKKWYQTNTGEYLIVEGVIGNKINHEGDTFRSKNPIVDNLPYNTMLYTIGYKNDPSDQSGSSIILTISAPAVYRNAAINQISNWGYNPVDYKIVINNERNPFTP</sequence>
<dbReference type="OrthoDB" id="9780552at2"/>
<accession>R4PVI3</accession>
<gene>
    <name evidence="2" type="ORF">L336_0526</name>
</gene>
<evidence type="ECO:0000256" key="1">
    <source>
        <dbReference type="SAM" id="Phobius"/>
    </source>
</evidence>
<dbReference type="EMBL" id="CP005957">
    <property type="protein sequence ID" value="AGL62230.1"/>
    <property type="molecule type" value="Genomic_DNA"/>
</dbReference>
<keyword evidence="1" id="KW-0472">Membrane</keyword>
<reference evidence="2 3" key="1">
    <citation type="journal article" date="2013" name="Nat. Biotechnol.">
        <title>Genome sequences of rare, uncultured bacteria obtained by differential coverage binning of multiple metagenomes.</title>
        <authorList>
            <person name="Albertsen M."/>
            <person name="Hugenholtz P."/>
            <person name="Skarshewski A."/>
            <person name="Nielsen K.L."/>
            <person name="Tyson G.W."/>
            <person name="Nielsen P.H."/>
        </authorList>
    </citation>
    <scope>NUCLEOTIDE SEQUENCE [LARGE SCALE GENOMIC DNA]</scope>
    <source>
        <strain evidence="2">TM71</strain>
    </source>
</reference>
<evidence type="ECO:0000313" key="2">
    <source>
        <dbReference type="EMBL" id="AGL62230.1"/>
    </source>
</evidence>
<protein>
    <recommendedName>
        <fullName evidence="4">PEGA domain-containing protein</fullName>
    </recommendedName>
</protein>
<dbReference type="KEGG" id="saal:L336_0526"/>
<name>R4PVI3_9BACT</name>
<keyword evidence="1" id="KW-1133">Transmembrane helix</keyword>
<dbReference type="HOGENOM" id="CLU_1352590_0_0_0"/>
<keyword evidence="1" id="KW-0812">Transmembrane</keyword>
<proteinExistence type="predicted"/>
<evidence type="ECO:0000313" key="3">
    <source>
        <dbReference type="Proteomes" id="UP000013893"/>
    </source>
</evidence>
<evidence type="ECO:0008006" key="4">
    <source>
        <dbReference type="Google" id="ProtNLM"/>
    </source>
</evidence>
<feature type="transmembrane region" description="Helical" evidence="1">
    <location>
        <begin position="12"/>
        <end position="32"/>
    </location>
</feature>